<comment type="caution">
    <text evidence="9">The sequence shown here is derived from an EMBL/GenBank/DDBJ whole genome shotgun (WGS) entry which is preliminary data.</text>
</comment>
<name>A0A6N6JIC7_9RHOB</name>
<dbReference type="PRINTS" id="PR00359">
    <property type="entry name" value="BP450"/>
</dbReference>
<proteinExistence type="inferred from homology"/>
<reference evidence="9 10" key="1">
    <citation type="submission" date="2019-12" db="EMBL/GenBank/DDBJ databases">
        <title>Litoreibacter badius sp. nov., a novel bacteriochlorophyll a-containing bacterium in the genus Litoreibacter.</title>
        <authorList>
            <person name="Kanamuro M."/>
            <person name="Takabe Y."/>
            <person name="Mori K."/>
            <person name="Takaichi S."/>
            <person name="Hanada S."/>
        </authorList>
    </citation>
    <scope>NUCLEOTIDE SEQUENCE [LARGE SCALE GENOMIC DNA]</scope>
    <source>
        <strain evidence="9 10">K6</strain>
    </source>
</reference>
<dbReference type="EMBL" id="BLJE01000003">
    <property type="protein sequence ID" value="GFE65835.1"/>
    <property type="molecule type" value="Genomic_DNA"/>
</dbReference>
<dbReference type="Gene3D" id="1.10.630.10">
    <property type="entry name" value="Cytochrome P450"/>
    <property type="match status" value="1"/>
</dbReference>
<evidence type="ECO:0000313" key="9">
    <source>
        <dbReference type="EMBL" id="GFE65835.1"/>
    </source>
</evidence>
<evidence type="ECO:0000256" key="8">
    <source>
        <dbReference type="RuleBase" id="RU000461"/>
    </source>
</evidence>
<dbReference type="GO" id="GO:0005506">
    <property type="term" value="F:iron ion binding"/>
    <property type="evidence" value="ECO:0007669"/>
    <property type="project" value="InterPro"/>
</dbReference>
<evidence type="ECO:0000256" key="2">
    <source>
        <dbReference type="ARBA" id="ARBA00022617"/>
    </source>
</evidence>
<dbReference type="InterPro" id="IPR036396">
    <property type="entry name" value="Cyt_P450_sf"/>
</dbReference>
<dbReference type="InterPro" id="IPR017972">
    <property type="entry name" value="Cyt_P450_CS"/>
</dbReference>
<comment type="similarity">
    <text evidence="1 8">Belongs to the cytochrome P450 family.</text>
</comment>
<protein>
    <submittedName>
        <fullName evidence="9">Cytochrome P450</fullName>
    </submittedName>
</protein>
<dbReference type="PANTHER" id="PTHR46696">
    <property type="entry name" value="P450, PUTATIVE (EUROFUNG)-RELATED"/>
    <property type="match status" value="1"/>
</dbReference>
<evidence type="ECO:0000256" key="3">
    <source>
        <dbReference type="ARBA" id="ARBA00022723"/>
    </source>
</evidence>
<dbReference type="PROSITE" id="PS00086">
    <property type="entry name" value="CYTOCHROME_P450"/>
    <property type="match status" value="1"/>
</dbReference>
<evidence type="ECO:0000256" key="5">
    <source>
        <dbReference type="ARBA" id="ARBA00023004"/>
    </source>
</evidence>
<dbReference type="SUPFAM" id="SSF48264">
    <property type="entry name" value="Cytochrome P450"/>
    <property type="match status" value="1"/>
</dbReference>
<dbReference type="PANTHER" id="PTHR46696:SF1">
    <property type="entry name" value="CYTOCHROME P450 YJIB-RELATED"/>
    <property type="match status" value="1"/>
</dbReference>
<keyword evidence="4 8" id="KW-0560">Oxidoreductase</keyword>
<keyword evidence="6 8" id="KW-0503">Monooxygenase</keyword>
<keyword evidence="3 8" id="KW-0479">Metal-binding</keyword>
<dbReference type="InterPro" id="IPR002397">
    <property type="entry name" value="Cyt_P450_B"/>
</dbReference>
<keyword evidence="5 8" id="KW-0408">Iron</keyword>
<dbReference type="Proteomes" id="UP000436822">
    <property type="component" value="Unassembled WGS sequence"/>
</dbReference>
<evidence type="ECO:0000256" key="6">
    <source>
        <dbReference type="ARBA" id="ARBA00023033"/>
    </source>
</evidence>
<dbReference type="FunFam" id="1.10.630.10:FF:000018">
    <property type="entry name" value="Cytochrome P450 monooxygenase"/>
    <property type="match status" value="1"/>
</dbReference>
<evidence type="ECO:0000256" key="1">
    <source>
        <dbReference type="ARBA" id="ARBA00010617"/>
    </source>
</evidence>
<organism evidence="9 10">
    <name type="scientific">Litoreibacter roseus</name>
    <dbReference type="NCBI Taxonomy" id="2601869"/>
    <lineage>
        <taxon>Bacteria</taxon>
        <taxon>Pseudomonadati</taxon>
        <taxon>Pseudomonadota</taxon>
        <taxon>Alphaproteobacteria</taxon>
        <taxon>Rhodobacterales</taxon>
        <taxon>Roseobacteraceae</taxon>
        <taxon>Litoreibacter</taxon>
    </lineage>
</organism>
<dbReference type="GO" id="GO:0004497">
    <property type="term" value="F:monooxygenase activity"/>
    <property type="evidence" value="ECO:0007669"/>
    <property type="project" value="UniProtKB-KW"/>
</dbReference>
<dbReference type="OrthoDB" id="9801155at2"/>
<dbReference type="RefSeq" id="WP_159808319.1">
    <property type="nucleotide sequence ID" value="NZ_BLJE01000003.1"/>
</dbReference>
<dbReference type="CDD" id="cd20625">
    <property type="entry name" value="CYP164-like"/>
    <property type="match status" value="1"/>
</dbReference>
<keyword evidence="10" id="KW-1185">Reference proteome</keyword>
<evidence type="ECO:0000256" key="4">
    <source>
        <dbReference type="ARBA" id="ARBA00023002"/>
    </source>
</evidence>
<sequence>MKTVAQDPTEDAFVQNPYAFYDELRGLGDLVFWDEYDMPMAHSHKVVSSLLRDRRFGRKNPMEVPPAPHTQPFYEIEAHSMLERDPPCHTRLRGLVLRAFTSRRIAGLQPEIQALCHDLIDQFPRDPFDLLTAYATPIPAITIARLLGVPEIHVSELLNWSNAMVMMYQARRTYADEVAASDAATEFAAFLTDYIDHRRKIPADDLITHLIGAEEHGETLSTAELISTCILLLNAGHEATVHSIGNGVKHCLETGCRPSADPAPFAEEVLRLDPPLHVFMRYASEDVDVFGHSFAKGQQVGLILASANHDPSAFEAPSEFRPGRASPTHASFGGGIHFCVGAPLARLELGLALNTLFERCPNLRLDAPPRYAPNYHFHGLSELRVSL</sequence>
<comment type="function">
    <text evidence="7">Cytochromes P450 are a group of heme-thiolate monooxygenases. They oxidize a variety of structurally unrelated compounds, including steroids, fatty acids, and xenobiotics.</text>
</comment>
<dbReference type="Pfam" id="PF00067">
    <property type="entry name" value="p450"/>
    <property type="match status" value="1"/>
</dbReference>
<evidence type="ECO:0000313" key="10">
    <source>
        <dbReference type="Proteomes" id="UP000436822"/>
    </source>
</evidence>
<keyword evidence="2 8" id="KW-0349">Heme</keyword>
<dbReference type="GO" id="GO:0020037">
    <property type="term" value="F:heme binding"/>
    <property type="evidence" value="ECO:0007669"/>
    <property type="project" value="InterPro"/>
</dbReference>
<dbReference type="AlphaFoldDB" id="A0A6N6JIC7"/>
<accession>A0A6N6JIC7</accession>
<gene>
    <name evidence="9" type="ORF">KIN_29090</name>
</gene>
<dbReference type="GO" id="GO:0016705">
    <property type="term" value="F:oxidoreductase activity, acting on paired donors, with incorporation or reduction of molecular oxygen"/>
    <property type="evidence" value="ECO:0007669"/>
    <property type="project" value="InterPro"/>
</dbReference>
<dbReference type="InterPro" id="IPR001128">
    <property type="entry name" value="Cyt_P450"/>
</dbReference>
<evidence type="ECO:0000256" key="7">
    <source>
        <dbReference type="ARBA" id="ARBA00043906"/>
    </source>
</evidence>